<name>A0A7V8VGH7_9BACT</name>
<evidence type="ECO:0000256" key="4">
    <source>
        <dbReference type="ARBA" id="ARBA00016377"/>
    </source>
</evidence>
<dbReference type="GO" id="GO:0019693">
    <property type="term" value="P:ribose phosphate metabolic process"/>
    <property type="evidence" value="ECO:0007669"/>
    <property type="project" value="TreeGrafter"/>
</dbReference>
<dbReference type="InterPro" id="IPR000086">
    <property type="entry name" value="NUDIX_hydrolase_dom"/>
</dbReference>
<dbReference type="GO" id="GO:0006753">
    <property type="term" value="P:nucleoside phosphate metabolic process"/>
    <property type="evidence" value="ECO:0007669"/>
    <property type="project" value="TreeGrafter"/>
</dbReference>
<dbReference type="CDD" id="cd03424">
    <property type="entry name" value="NUDIX_ADPRase_Nudt5_UGPPase_Nudt14"/>
    <property type="match status" value="1"/>
</dbReference>
<dbReference type="PANTHER" id="PTHR11839:SF18">
    <property type="entry name" value="NUDIX HYDROLASE DOMAIN-CONTAINING PROTEIN"/>
    <property type="match status" value="1"/>
</dbReference>
<comment type="catalytic activity">
    <reaction evidence="1">
        <text>GDP-alpha-D-mannose + H2O = alpha-D-mannose 1-phosphate + GMP + 2 H(+)</text>
        <dbReference type="Rhea" id="RHEA:27978"/>
        <dbReference type="ChEBI" id="CHEBI:15377"/>
        <dbReference type="ChEBI" id="CHEBI:15378"/>
        <dbReference type="ChEBI" id="CHEBI:57527"/>
        <dbReference type="ChEBI" id="CHEBI:58115"/>
        <dbReference type="ChEBI" id="CHEBI:58409"/>
    </reaction>
</comment>
<dbReference type="EMBL" id="JACEFB010000016">
    <property type="protein sequence ID" value="MBA2227629.1"/>
    <property type="molecule type" value="Genomic_DNA"/>
</dbReference>
<evidence type="ECO:0000256" key="7">
    <source>
        <dbReference type="ARBA" id="ARBA00032272"/>
    </source>
</evidence>
<dbReference type="PRINTS" id="PR00502">
    <property type="entry name" value="NUDIXFAMILY"/>
</dbReference>
<evidence type="ECO:0000256" key="8">
    <source>
        <dbReference type="RuleBase" id="RU003476"/>
    </source>
</evidence>
<evidence type="ECO:0000256" key="5">
    <source>
        <dbReference type="ARBA" id="ARBA00022801"/>
    </source>
</evidence>
<reference evidence="10 11" key="1">
    <citation type="submission" date="2020-07" db="EMBL/GenBank/DDBJ databases">
        <title>Thermogemmata thermophila gen. nov., sp. nov., a novel moderate thermophilic planctomycete from a Kamchatka hot spring.</title>
        <authorList>
            <person name="Elcheninov A.G."/>
            <person name="Podosokorskaya O.A."/>
            <person name="Kovaleva O.L."/>
            <person name="Novikov A."/>
            <person name="Bonch-Osmolovskaya E.A."/>
            <person name="Toshchakov S.V."/>
            <person name="Kublanov I.V."/>
        </authorList>
    </citation>
    <scope>NUCLEOTIDE SEQUENCE [LARGE SCALE GENOMIC DNA]</scope>
    <source>
        <strain evidence="10 11">2918</strain>
    </source>
</reference>
<dbReference type="SUPFAM" id="SSF55811">
    <property type="entry name" value="Nudix"/>
    <property type="match status" value="1"/>
</dbReference>
<keyword evidence="5 8" id="KW-0378">Hydrolase</keyword>
<keyword evidence="11" id="KW-1185">Reference proteome</keyword>
<dbReference type="AlphaFoldDB" id="A0A7V8VGH7"/>
<evidence type="ECO:0000256" key="3">
    <source>
        <dbReference type="ARBA" id="ARBA00007275"/>
    </source>
</evidence>
<feature type="domain" description="Nudix hydrolase" evidence="9">
    <location>
        <begin position="33"/>
        <end position="162"/>
    </location>
</feature>
<evidence type="ECO:0000256" key="6">
    <source>
        <dbReference type="ARBA" id="ARBA00032162"/>
    </source>
</evidence>
<evidence type="ECO:0000313" key="11">
    <source>
        <dbReference type="Proteomes" id="UP000542342"/>
    </source>
</evidence>
<dbReference type="InterPro" id="IPR020476">
    <property type="entry name" value="Nudix_hydrolase"/>
</dbReference>
<protein>
    <recommendedName>
        <fullName evidence="4">GDP-mannose pyrophosphatase</fullName>
    </recommendedName>
    <alternativeName>
        <fullName evidence="6">GDP-mannose hydrolase</fullName>
    </alternativeName>
    <alternativeName>
        <fullName evidence="7">GDPMK</fullName>
    </alternativeName>
</protein>
<dbReference type="GO" id="GO:0005829">
    <property type="term" value="C:cytosol"/>
    <property type="evidence" value="ECO:0007669"/>
    <property type="project" value="TreeGrafter"/>
</dbReference>
<dbReference type="PROSITE" id="PS51462">
    <property type="entry name" value="NUDIX"/>
    <property type="match status" value="1"/>
</dbReference>
<dbReference type="InterPro" id="IPR020084">
    <property type="entry name" value="NUDIX_hydrolase_CS"/>
</dbReference>
<dbReference type="Proteomes" id="UP000542342">
    <property type="component" value="Unassembled WGS sequence"/>
</dbReference>
<evidence type="ECO:0000313" key="10">
    <source>
        <dbReference type="EMBL" id="MBA2227629.1"/>
    </source>
</evidence>
<comment type="caution">
    <text evidence="10">The sequence shown here is derived from an EMBL/GenBank/DDBJ whole genome shotgun (WGS) entry which is preliminary data.</text>
</comment>
<evidence type="ECO:0000256" key="1">
    <source>
        <dbReference type="ARBA" id="ARBA00000847"/>
    </source>
</evidence>
<dbReference type="PANTHER" id="PTHR11839">
    <property type="entry name" value="UDP/ADP-SUGAR PYROPHOSPHATASE"/>
    <property type="match status" value="1"/>
</dbReference>
<gene>
    <name evidence="10" type="ORF">H0921_15835</name>
</gene>
<sequence>MSQRQIVYTGRKIQVATDLLTTVDGRQVRRDVVIHPGAVVILPVLDRHQIVLLKNYRFIVEDTLWEVPAGTLESGEEPQQAAIRELAEETGYQAARWHYHGFVYASPGVLTEKMHLFFALDLTPGPAHPEADEHLQPVILSLQTALEMIRRGDIRDAKTVTTLLLWDRFYADQFLPPSTS</sequence>
<dbReference type="GO" id="GO:0016462">
    <property type="term" value="F:pyrophosphatase activity"/>
    <property type="evidence" value="ECO:0007669"/>
    <property type="project" value="UniProtKB-ARBA"/>
</dbReference>
<accession>A0A7V8VGH7</accession>
<dbReference type="InterPro" id="IPR015797">
    <property type="entry name" value="NUDIX_hydrolase-like_dom_sf"/>
</dbReference>
<comment type="similarity">
    <text evidence="3">Belongs to the Nudix hydrolase family. NudK subfamily.</text>
</comment>
<dbReference type="Gene3D" id="3.90.79.10">
    <property type="entry name" value="Nucleoside Triphosphate Pyrophosphohydrolase"/>
    <property type="match status" value="1"/>
</dbReference>
<evidence type="ECO:0000256" key="2">
    <source>
        <dbReference type="ARBA" id="ARBA00001946"/>
    </source>
</evidence>
<dbReference type="Pfam" id="PF00293">
    <property type="entry name" value="NUDIX"/>
    <property type="match status" value="1"/>
</dbReference>
<comment type="cofactor">
    <cofactor evidence="2">
        <name>Mg(2+)</name>
        <dbReference type="ChEBI" id="CHEBI:18420"/>
    </cofactor>
</comment>
<proteinExistence type="inferred from homology"/>
<evidence type="ECO:0000259" key="9">
    <source>
        <dbReference type="PROSITE" id="PS51462"/>
    </source>
</evidence>
<organism evidence="10 11">
    <name type="scientific">Thermogemmata fonticola</name>
    <dbReference type="NCBI Taxonomy" id="2755323"/>
    <lineage>
        <taxon>Bacteria</taxon>
        <taxon>Pseudomonadati</taxon>
        <taxon>Planctomycetota</taxon>
        <taxon>Planctomycetia</taxon>
        <taxon>Gemmatales</taxon>
        <taxon>Gemmataceae</taxon>
        <taxon>Thermogemmata</taxon>
    </lineage>
</organism>
<dbReference type="PROSITE" id="PS00893">
    <property type="entry name" value="NUDIX_BOX"/>
    <property type="match status" value="1"/>
</dbReference>